<accession>A0AA41YDY3</accession>
<name>A0AA41YDY3_9BACT</name>
<dbReference type="InterPro" id="IPR041633">
    <property type="entry name" value="Polbeta"/>
</dbReference>
<dbReference type="InterPro" id="IPR043519">
    <property type="entry name" value="NT_sf"/>
</dbReference>
<sequence length="95" mass="11135">MRLKPEIKTFIKQKAASLFPGADVYLFGSRLHDDQAGGDIDLMLLSDCSIDKKQIRLFRREFYKKFGWQKIDLVQFSRHDQSIFKQLISKEALLL</sequence>
<feature type="domain" description="Polymerase beta nucleotidyltransferase" evidence="1">
    <location>
        <begin position="24"/>
        <end position="94"/>
    </location>
</feature>
<keyword evidence="3" id="KW-1185">Reference proteome</keyword>
<proteinExistence type="predicted"/>
<dbReference type="AlphaFoldDB" id="A0AA41YDY3"/>
<organism evidence="2 3">
    <name type="scientific">Gaoshiqia sediminis</name>
    <dbReference type="NCBI Taxonomy" id="2986998"/>
    <lineage>
        <taxon>Bacteria</taxon>
        <taxon>Pseudomonadati</taxon>
        <taxon>Bacteroidota</taxon>
        <taxon>Bacteroidia</taxon>
        <taxon>Marinilabiliales</taxon>
        <taxon>Prolixibacteraceae</taxon>
        <taxon>Gaoshiqia</taxon>
    </lineage>
</organism>
<evidence type="ECO:0000313" key="2">
    <source>
        <dbReference type="EMBL" id="MCW0485035.1"/>
    </source>
</evidence>
<evidence type="ECO:0000259" key="1">
    <source>
        <dbReference type="Pfam" id="PF18765"/>
    </source>
</evidence>
<dbReference type="SUPFAM" id="SSF81301">
    <property type="entry name" value="Nucleotidyltransferase"/>
    <property type="match status" value="1"/>
</dbReference>
<evidence type="ECO:0000313" key="3">
    <source>
        <dbReference type="Proteomes" id="UP001163821"/>
    </source>
</evidence>
<reference evidence="2" key="1">
    <citation type="submission" date="2022-10" db="EMBL/GenBank/DDBJ databases">
        <title>Gaoshiqiia sediminis gen. nov., sp. nov., isolated from coastal sediment.</title>
        <authorList>
            <person name="Yu W.X."/>
            <person name="Mu D.S."/>
            <person name="Du J.Z."/>
            <person name="Liang Y.Q."/>
        </authorList>
    </citation>
    <scope>NUCLEOTIDE SEQUENCE</scope>
    <source>
        <strain evidence="2">A06</strain>
    </source>
</reference>
<dbReference type="EMBL" id="JAPAAF010000090">
    <property type="protein sequence ID" value="MCW0485035.1"/>
    <property type="molecule type" value="Genomic_DNA"/>
</dbReference>
<gene>
    <name evidence="2" type="ORF">N2K84_20065</name>
</gene>
<dbReference type="RefSeq" id="WP_282593620.1">
    <property type="nucleotide sequence ID" value="NZ_JAPAAF010000090.1"/>
</dbReference>
<dbReference type="Gene3D" id="3.30.460.10">
    <property type="entry name" value="Beta Polymerase, domain 2"/>
    <property type="match status" value="1"/>
</dbReference>
<dbReference type="CDD" id="cd05403">
    <property type="entry name" value="NT_KNTase_like"/>
    <property type="match status" value="1"/>
</dbReference>
<protein>
    <submittedName>
        <fullName evidence="2">Nucleotidyltransferase domain-containing protein</fullName>
    </submittedName>
</protein>
<dbReference type="Proteomes" id="UP001163821">
    <property type="component" value="Unassembled WGS sequence"/>
</dbReference>
<dbReference type="Pfam" id="PF18765">
    <property type="entry name" value="Polbeta"/>
    <property type="match status" value="1"/>
</dbReference>
<comment type="caution">
    <text evidence="2">The sequence shown here is derived from an EMBL/GenBank/DDBJ whole genome shotgun (WGS) entry which is preliminary data.</text>
</comment>